<keyword evidence="1" id="KW-1133">Transmembrane helix</keyword>
<name>A0A3D8RLP3_9HELO</name>
<evidence type="ECO:0000313" key="3">
    <source>
        <dbReference type="EMBL" id="RDW74975.1"/>
    </source>
</evidence>
<reference evidence="3 4" key="1">
    <citation type="journal article" date="2018" name="IMA Fungus">
        <title>IMA Genome-F 9: Draft genome sequence of Annulohypoxylon stygium, Aspergillus mulundensis, Berkeleyomyces basicola (syn. Thielaviopsis basicola), Ceratocystis smalleyi, two Cercospora beticola strains, Coleophoma cylindrospora, Fusarium fracticaudum, Phialophora cf. hyalina, and Morchella septimelata.</title>
        <authorList>
            <person name="Wingfield B.D."/>
            <person name="Bills G.F."/>
            <person name="Dong Y."/>
            <person name="Huang W."/>
            <person name="Nel W.J."/>
            <person name="Swalarsk-Parry B.S."/>
            <person name="Vaghefi N."/>
            <person name="Wilken P.M."/>
            <person name="An Z."/>
            <person name="de Beer Z.W."/>
            <person name="De Vos L."/>
            <person name="Chen L."/>
            <person name="Duong T.A."/>
            <person name="Gao Y."/>
            <person name="Hammerbacher A."/>
            <person name="Kikkert J.R."/>
            <person name="Li Y."/>
            <person name="Li H."/>
            <person name="Li K."/>
            <person name="Li Q."/>
            <person name="Liu X."/>
            <person name="Ma X."/>
            <person name="Naidoo K."/>
            <person name="Pethybridge S.J."/>
            <person name="Sun J."/>
            <person name="Steenkamp E.T."/>
            <person name="van der Nest M.A."/>
            <person name="van Wyk S."/>
            <person name="Wingfield M.J."/>
            <person name="Xiong C."/>
            <person name="Yue Q."/>
            <person name="Zhang X."/>
        </authorList>
    </citation>
    <scope>NUCLEOTIDE SEQUENCE [LARGE SCALE GENOMIC DNA]</scope>
    <source>
        <strain evidence="3 4">BP6252</strain>
    </source>
</reference>
<evidence type="ECO:0000256" key="1">
    <source>
        <dbReference type="SAM" id="Phobius"/>
    </source>
</evidence>
<evidence type="ECO:0000313" key="4">
    <source>
        <dbReference type="Proteomes" id="UP000256645"/>
    </source>
</evidence>
<feature type="signal peptide" evidence="2">
    <location>
        <begin position="1"/>
        <end position="20"/>
    </location>
</feature>
<evidence type="ECO:0000256" key="2">
    <source>
        <dbReference type="SAM" id="SignalP"/>
    </source>
</evidence>
<proteinExistence type="predicted"/>
<dbReference type="EMBL" id="PDLM01000006">
    <property type="protein sequence ID" value="RDW74975.1"/>
    <property type="molecule type" value="Genomic_DNA"/>
</dbReference>
<feature type="transmembrane region" description="Helical" evidence="1">
    <location>
        <begin position="199"/>
        <end position="219"/>
    </location>
</feature>
<keyword evidence="4" id="KW-1185">Reference proteome</keyword>
<gene>
    <name evidence="3" type="ORF">BP6252_06117</name>
</gene>
<accession>A0A3D8RLP3</accession>
<dbReference type="OrthoDB" id="10318165at2759"/>
<keyword evidence="1" id="KW-0472">Membrane</keyword>
<sequence>MKLNIVAVLLALLGAVLVLGEDISYGFIGITINSDTGTATSLVHHSAASISVTTTWTTLPTSSSTITITATTYVIVHVTNAIPTASKSLAASILNPFSQLTKGFAALRDWGGSATESIESGVDFLAFVFEDAWREFLNDLAIARKDMYYCLVLGKQLLILTYNRFPNWIYSGLQSLRTFSIIAPWTDYRQWPKPMRSHFVRLLDMLTVFAVCLGATIWVRKIEVDALRTINGRDPLSRWIRPMIKPAALLLIGLNAAYCYILLQVIIAEGFGEPYSVSVRGVRCQN</sequence>
<keyword evidence="2" id="KW-0732">Signal</keyword>
<feature type="transmembrane region" description="Helical" evidence="1">
    <location>
        <begin position="247"/>
        <end position="267"/>
    </location>
</feature>
<organism evidence="3 4">
    <name type="scientific">Coleophoma cylindrospora</name>
    <dbReference type="NCBI Taxonomy" id="1849047"/>
    <lineage>
        <taxon>Eukaryota</taxon>
        <taxon>Fungi</taxon>
        <taxon>Dikarya</taxon>
        <taxon>Ascomycota</taxon>
        <taxon>Pezizomycotina</taxon>
        <taxon>Leotiomycetes</taxon>
        <taxon>Helotiales</taxon>
        <taxon>Dermateaceae</taxon>
        <taxon>Coleophoma</taxon>
    </lineage>
</organism>
<protein>
    <submittedName>
        <fullName evidence="3">Uncharacterized protein</fullName>
    </submittedName>
</protein>
<comment type="caution">
    <text evidence="3">The sequence shown here is derived from an EMBL/GenBank/DDBJ whole genome shotgun (WGS) entry which is preliminary data.</text>
</comment>
<feature type="chain" id="PRO_5017624365" evidence="2">
    <location>
        <begin position="21"/>
        <end position="286"/>
    </location>
</feature>
<dbReference type="AlphaFoldDB" id="A0A3D8RLP3"/>
<keyword evidence="1" id="KW-0812">Transmembrane</keyword>
<dbReference type="Proteomes" id="UP000256645">
    <property type="component" value="Unassembled WGS sequence"/>
</dbReference>